<dbReference type="Pfam" id="PF03734">
    <property type="entry name" value="YkuD"/>
    <property type="match status" value="1"/>
</dbReference>
<keyword evidence="6 9" id="KW-0133">Cell shape</keyword>
<comment type="pathway">
    <text evidence="1 9">Cell wall biogenesis; peptidoglycan biosynthesis.</text>
</comment>
<evidence type="ECO:0000259" key="11">
    <source>
        <dbReference type="PROSITE" id="PS52029"/>
    </source>
</evidence>
<evidence type="ECO:0000256" key="10">
    <source>
        <dbReference type="SAM" id="SignalP"/>
    </source>
</evidence>
<feature type="active site" description="Nucleophile" evidence="9">
    <location>
        <position position="192"/>
    </location>
</feature>
<reference evidence="13" key="1">
    <citation type="journal article" date="2019" name="Int. J. Syst. Evol. Microbiol.">
        <title>The Global Catalogue of Microorganisms (GCM) 10K type strain sequencing project: providing services to taxonomists for standard genome sequencing and annotation.</title>
        <authorList>
            <consortium name="The Broad Institute Genomics Platform"/>
            <consortium name="The Broad Institute Genome Sequencing Center for Infectious Disease"/>
            <person name="Wu L."/>
            <person name="Ma J."/>
        </authorList>
    </citation>
    <scope>NUCLEOTIDE SEQUENCE [LARGE SCALE GENOMIC DNA]</scope>
    <source>
        <strain evidence="13">CGMCC 4.7608</strain>
    </source>
</reference>
<evidence type="ECO:0000256" key="3">
    <source>
        <dbReference type="ARBA" id="ARBA00022676"/>
    </source>
</evidence>
<evidence type="ECO:0000313" key="13">
    <source>
        <dbReference type="Proteomes" id="UP001595999"/>
    </source>
</evidence>
<feature type="active site" description="Proton donor/acceptor" evidence="9">
    <location>
        <position position="176"/>
    </location>
</feature>
<keyword evidence="8 9" id="KW-0961">Cell wall biogenesis/degradation</keyword>
<sequence length="219" mass="24063">MPRLLLALCLLSAAAGAAADDDQVLPQVDPIAVAAFAAGQQIAAPLLETRPNARRYGAPWILVGVKSQTLKLYDGWGRQQREYVVSTARKGVGELSGSYQTPRGWHRVCERIGAGVEADTIIFRRKVTPWKYTPELHAQYPNKDWILTRILWLCGEEPGKNQGGEVDSYNRAIYIHGAGEHVPWGSPSSLGCVRMKNPDVIELFDATDNGIDVLIDENA</sequence>
<name>A0ABV8ZQC0_9NEIS</name>
<evidence type="ECO:0000256" key="9">
    <source>
        <dbReference type="PROSITE-ProRule" id="PRU01373"/>
    </source>
</evidence>
<feature type="chain" id="PRO_5046791884" evidence="10">
    <location>
        <begin position="20"/>
        <end position="219"/>
    </location>
</feature>
<keyword evidence="5" id="KW-0378">Hydrolase</keyword>
<evidence type="ECO:0000256" key="2">
    <source>
        <dbReference type="ARBA" id="ARBA00005992"/>
    </source>
</evidence>
<feature type="signal peptide" evidence="10">
    <location>
        <begin position="1"/>
        <end position="19"/>
    </location>
</feature>
<accession>A0ABV8ZQC0</accession>
<dbReference type="EMBL" id="JBHSEK010000002">
    <property type="protein sequence ID" value="MFC4488780.1"/>
    <property type="molecule type" value="Genomic_DNA"/>
</dbReference>
<feature type="domain" description="L,D-TPase catalytic" evidence="11">
    <location>
        <begin position="59"/>
        <end position="216"/>
    </location>
</feature>
<gene>
    <name evidence="12" type="ORF">ACFO0R_04030</name>
</gene>
<proteinExistence type="inferred from homology"/>
<keyword evidence="3" id="KW-0328">Glycosyltransferase</keyword>
<dbReference type="PANTHER" id="PTHR30582">
    <property type="entry name" value="L,D-TRANSPEPTIDASE"/>
    <property type="match status" value="1"/>
</dbReference>
<evidence type="ECO:0000256" key="6">
    <source>
        <dbReference type="ARBA" id="ARBA00022960"/>
    </source>
</evidence>
<comment type="similarity">
    <text evidence="2">Belongs to the YkuD family.</text>
</comment>
<keyword evidence="4" id="KW-0808">Transferase</keyword>
<evidence type="ECO:0000256" key="8">
    <source>
        <dbReference type="ARBA" id="ARBA00023316"/>
    </source>
</evidence>
<keyword evidence="10" id="KW-0732">Signal</keyword>
<dbReference type="Gene3D" id="2.40.440.10">
    <property type="entry name" value="L,D-transpeptidase catalytic domain-like"/>
    <property type="match status" value="1"/>
</dbReference>
<dbReference type="CDD" id="cd16913">
    <property type="entry name" value="YkuD_like"/>
    <property type="match status" value="1"/>
</dbReference>
<dbReference type="InterPro" id="IPR038063">
    <property type="entry name" value="Transpep_catalytic_dom"/>
</dbReference>
<keyword evidence="7 9" id="KW-0573">Peptidoglycan synthesis</keyword>
<dbReference type="InterPro" id="IPR005490">
    <property type="entry name" value="LD_TPept_cat_dom"/>
</dbReference>
<keyword evidence="13" id="KW-1185">Reference proteome</keyword>
<dbReference type="PANTHER" id="PTHR30582:SF24">
    <property type="entry name" value="L,D-TRANSPEPTIDASE ERFK_SRFK-RELATED"/>
    <property type="match status" value="1"/>
</dbReference>
<evidence type="ECO:0000313" key="12">
    <source>
        <dbReference type="EMBL" id="MFC4488780.1"/>
    </source>
</evidence>
<organism evidence="12 13">
    <name type="scientific">Chromobacterium aquaticum</name>
    <dbReference type="NCBI Taxonomy" id="467180"/>
    <lineage>
        <taxon>Bacteria</taxon>
        <taxon>Pseudomonadati</taxon>
        <taxon>Pseudomonadota</taxon>
        <taxon>Betaproteobacteria</taxon>
        <taxon>Neisseriales</taxon>
        <taxon>Chromobacteriaceae</taxon>
        <taxon>Chromobacterium</taxon>
    </lineage>
</organism>
<comment type="caution">
    <text evidence="12">The sequence shown here is derived from an EMBL/GenBank/DDBJ whole genome shotgun (WGS) entry which is preliminary data.</text>
</comment>
<evidence type="ECO:0000256" key="4">
    <source>
        <dbReference type="ARBA" id="ARBA00022679"/>
    </source>
</evidence>
<dbReference type="PROSITE" id="PS52029">
    <property type="entry name" value="LD_TPASE"/>
    <property type="match status" value="1"/>
</dbReference>
<dbReference type="RefSeq" id="WP_231463298.1">
    <property type="nucleotide sequence ID" value="NZ_JAJOHW010000097.1"/>
</dbReference>
<protein>
    <submittedName>
        <fullName evidence="12">L,D-transpeptidase family protein</fullName>
    </submittedName>
</protein>
<dbReference type="Proteomes" id="UP001595999">
    <property type="component" value="Unassembled WGS sequence"/>
</dbReference>
<evidence type="ECO:0000256" key="5">
    <source>
        <dbReference type="ARBA" id="ARBA00022801"/>
    </source>
</evidence>
<dbReference type="SUPFAM" id="SSF141523">
    <property type="entry name" value="L,D-transpeptidase catalytic domain-like"/>
    <property type="match status" value="1"/>
</dbReference>
<dbReference type="InterPro" id="IPR050979">
    <property type="entry name" value="LD-transpeptidase"/>
</dbReference>
<evidence type="ECO:0000256" key="7">
    <source>
        <dbReference type="ARBA" id="ARBA00022984"/>
    </source>
</evidence>
<evidence type="ECO:0000256" key="1">
    <source>
        <dbReference type="ARBA" id="ARBA00004752"/>
    </source>
</evidence>